<dbReference type="KEGG" id="ssoa:SULA_0807"/>
<evidence type="ECO:0000313" key="6">
    <source>
        <dbReference type="EMBL" id="QPG50160.1"/>
    </source>
</evidence>
<dbReference type="GO" id="GO:0016853">
    <property type="term" value="F:isomerase activity"/>
    <property type="evidence" value="ECO:0007669"/>
    <property type="project" value="UniProtKB-KW"/>
</dbReference>
<dbReference type="Proteomes" id="UP000269431">
    <property type="component" value="Chromosome"/>
</dbReference>
<dbReference type="PANTHER" id="PTHR12110">
    <property type="entry name" value="HYDROXYPYRUVATE ISOMERASE"/>
    <property type="match status" value="1"/>
</dbReference>
<dbReference type="GeneID" id="1453049"/>
<dbReference type="KEGG" id="ssof:SULC_0807"/>
<dbReference type="EMBL" id="CP033241">
    <property type="protein sequence ID" value="AZF83360.1"/>
    <property type="molecule type" value="Genomic_DNA"/>
</dbReference>
<dbReference type="InterPro" id="IPR013022">
    <property type="entry name" value="Xyl_isomerase-like_TIM-brl"/>
</dbReference>
<evidence type="ECO:0000313" key="10">
    <source>
        <dbReference type="Proteomes" id="UP000033106"/>
    </source>
</evidence>
<evidence type="ECO:0000313" key="13">
    <source>
        <dbReference type="Proteomes" id="UP000594632"/>
    </source>
</evidence>
<dbReference type="GeneID" id="44128750"/>
<dbReference type="EMBL" id="LT549890">
    <property type="protein sequence ID" value="SAI86676.1"/>
    <property type="molecule type" value="Genomic_DNA"/>
</dbReference>
<organism evidence="3 8">
    <name type="scientific">Saccharolobus solfataricus</name>
    <name type="common">Sulfolobus solfataricus</name>
    <dbReference type="NCBI Taxonomy" id="2287"/>
    <lineage>
        <taxon>Archaea</taxon>
        <taxon>Thermoproteota</taxon>
        <taxon>Thermoprotei</taxon>
        <taxon>Sulfolobales</taxon>
        <taxon>Sulfolobaceae</taxon>
        <taxon>Saccharolobus</taxon>
    </lineage>
</organism>
<dbReference type="InterPro" id="IPR036237">
    <property type="entry name" value="Xyl_isomerase-like_sf"/>
</dbReference>
<reference evidence="11" key="3">
    <citation type="submission" date="2016-04" db="EMBL/GenBank/DDBJ databases">
        <authorList>
            <person name="Shah S.A."/>
            <person name="Garrett R.A."/>
        </authorList>
    </citation>
    <scope>NUCLEOTIDE SEQUENCE [LARGE SCALE GENOMIC DNA]</scope>
    <source>
        <strain evidence="11">ATCC 35091 / DSM 1616 / JCM 8930 / NBRC 15331 / P1</strain>
    </source>
</reference>
<dbReference type="EMBL" id="CP011057">
    <property type="protein sequence ID" value="AKA78564.1"/>
    <property type="molecule type" value="Genomic_DNA"/>
</dbReference>
<evidence type="ECO:0000313" key="11">
    <source>
        <dbReference type="Proteomes" id="UP000076770"/>
    </source>
</evidence>
<evidence type="ECO:0000313" key="3">
    <source>
        <dbReference type="EMBL" id="AKA75872.1"/>
    </source>
</evidence>
<dbReference type="EMBL" id="CP011056">
    <property type="protein sequence ID" value="AKA75872.1"/>
    <property type="molecule type" value="Genomic_DNA"/>
</dbReference>
<feature type="domain" description="Xylose isomerase-like TIM barrel" evidence="1">
    <location>
        <begin position="21"/>
        <end position="258"/>
    </location>
</feature>
<reference evidence="5 12" key="4">
    <citation type="journal article" date="2018" name="Proc. Natl. Acad. Sci. U.S.A.">
        <title>Nonmutational mechanism of inheritance in the Archaeon Sulfolobus solfataricus.</title>
        <authorList>
            <person name="Payne S."/>
            <person name="McCarthy S."/>
            <person name="Johnson T."/>
            <person name="North E."/>
            <person name="Blum P."/>
        </authorList>
    </citation>
    <scope>NUCLEOTIDE SEQUENCE [LARGE SCALE GENOMIC DNA]</scope>
    <source>
        <strain evidence="5 12">SUL120</strain>
    </source>
</reference>
<accession>A0A0E3MF96</accession>
<protein>
    <submittedName>
        <fullName evidence="3">Sugar phosphate isomerase/epimerase</fullName>
    </submittedName>
    <submittedName>
        <fullName evidence="7">Xylose isomerase</fullName>
    </submittedName>
</protein>
<evidence type="ECO:0000313" key="8">
    <source>
        <dbReference type="Proteomes" id="UP000033057"/>
    </source>
</evidence>
<dbReference type="Proteomes" id="UP000033085">
    <property type="component" value="Chromosome"/>
</dbReference>
<evidence type="ECO:0000313" key="2">
    <source>
        <dbReference type="EMBL" id="AKA73174.1"/>
    </source>
</evidence>
<evidence type="ECO:0000313" key="4">
    <source>
        <dbReference type="EMBL" id="AKA78564.1"/>
    </source>
</evidence>
<dbReference type="PATRIC" id="fig|2287.6.peg.851"/>
<proteinExistence type="predicted"/>
<dbReference type="EMBL" id="CP011055">
    <property type="protein sequence ID" value="AKA73174.1"/>
    <property type="molecule type" value="Genomic_DNA"/>
</dbReference>
<reference evidence="8 9" key="1">
    <citation type="journal article" date="2015" name="Genome Announc.">
        <title>Complete Genome Sequence of Sulfolobus solfataricus Strain 98/2 and Evolved Derivatives.</title>
        <authorList>
            <person name="McCarthy S."/>
            <person name="Gradnigo J."/>
            <person name="Johnson T."/>
            <person name="Payne S."/>
            <person name="Lipzen A."/>
            <person name="Martin J."/>
            <person name="Schackwitz W."/>
            <person name="Moriyama E."/>
            <person name="Blum P."/>
        </authorList>
    </citation>
    <scope>NUCLEOTIDE SEQUENCE [LARGE SCALE GENOMIC DNA]</scope>
    <source>
        <strain evidence="8">98/2 SULC</strain>
        <strain evidence="2">SARC-B</strain>
        <strain evidence="3">SARC-C</strain>
        <strain evidence="4 10">SULA</strain>
        <strain evidence="9">SULB</strain>
    </source>
</reference>
<dbReference type="InterPro" id="IPR050312">
    <property type="entry name" value="IolE/XylAMocC-like"/>
</dbReference>
<dbReference type="Proteomes" id="UP000033057">
    <property type="component" value="Chromosome"/>
</dbReference>
<gene>
    <name evidence="6" type="ORF">HFC64_10395</name>
    <name evidence="7" type="ORF">SSOP1_3122</name>
    <name evidence="4" type="ORF">SULA_0807</name>
    <name evidence="2" type="ORF">SULB_0809</name>
    <name evidence="3" type="ORF">SULC_0807</name>
    <name evidence="5" type="ORF">SULZ_04175</name>
</gene>
<evidence type="ECO:0000313" key="5">
    <source>
        <dbReference type="EMBL" id="AZF83360.1"/>
    </source>
</evidence>
<evidence type="ECO:0000313" key="12">
    <source>
        <dbReference type="Proteomes" id="UP000269431"/>
    </source>
</evidence>
<reference evidence="7" key="2">
    <citation type="submission" date="2016-04" db="EMBL/GenBank/DDBJ databases">
        <authorList>
            <person name="Evans L.H."/>
            <person name="Alamgir A."/>
            <person name="Owens N."/>
            <person name="Weber N.D."/>
            <person name="Virtaneva K."/>
            <person name="Barbian K."/>
            <person name="Babar A."/>
            <person name="Rosenke K."/>
        </authorList>
    </citation>
    <scope>NUCLEOTIDE SEQUENCE</scope>
    <source>
        <strain evidence="7">P1</strain>
    </source>
</reference>
<dbReference type="PANTHER" id="PTHR12110:SF41">
    <property type="entry name" value="INOSOSE DEHYDRATASE"/>
    <property type="match status" value="1"/>
</dbReference>
<keyword evidence="3" id="KW-0413">Isomerase</keyword>
<dbReference type="Pfam" id="PF01261">
    <property type="entry name" value="AP_endonuc_2"/>
    <property type="match status" value="1"/>
</dbReference>
<dbReference type="AlphaFoldDB" id="A0A0E3MF96"/>
<name>A0A0E3MF96_SACSO</name>
<dbReference type="OrthoDB" id="372143at2157"/>
<dbReference type="EMBL" id="CP050869">
    <property type="protein sequence ID" value="QPG50160.1"/>
    <property type="molecule type" value="Genomic_DNA"/>
</dbReference>
<dbReference type="KEGG" id="ssol:SULB_0809"/>
<dbReference type="RefSeq" id="WP_009993108.1">
    <property type="nucleotide sequence ID" value="NZ_CP011055.2"/>
</dbReference>
<dbReference type="Proteomes" id="UP000594632">
    <property type="component" value="Chromosome"/>
</dbReference>
<dbReference type="Proteomes" id="UP000033106">
    <property type="component" value="Chromosome"/>
</dbReference>
<reference evidence="3" key="5">
    <citation type="submission" date="2018-10" db="EMBL/GenBank/DDBJ databases">
        <authorList>
            <person name="McCarthy S."/>
            <person name="Gradnigo J."/>
            <person name="Johnson T."/>
            <person name="Payne S."/>
            <person name="Lipzen A."/>
            <person name="Schackwitz W."/>
            <person name="Martin J."/>
            <person name="Moriyama E."/>
            <person name="Blum P."/>
        </authorList>
    </citation>
    <scope>NUCLEOTIDE SEQUENCE</scope>
    <source>
        <strain evidence="2">SARC-B</strain>
        <strain evidence="3">SARC-C</strain>
        <strain evidence="4">SULA</strain>
    </source>
</reference>
<evidence type="ECO:0000259" key="1">
    <source>
        <dbReference type="Pfam" id="PF01261"/>
    </source>
</evidence>
<sequence>MDWKLGIISDEISQDFEHAVKVIKELGASYVEVRNLWNKNVTQLLDSEFSEMKRVVEKYGLIISNLDSPSFKIYIDDEKGYKEHLQILRKVIELSKKLDIAYTRIFTFWYQGELRYYIDKLAERFNSAIDIAQSEGVILVIENEYSCFVGTGKELRTFLDKIRTKWVKVLWDPGNAFFARETPYPDGYELIKGDIMHLHIKDAMVKDGHFIWMPVGKGMINYKEQFRALRGSAHVISLETHYRNSANDPEASTRESFNGIIKILKELS</sequence>
<evidence type="ECO:0000313" key="9">
    <source>
        <dbReference type="Proteomes" id="UP000033085"/>
    </source>
</evidence>
<reference evidence="6 13" key="6">
    <citation type="journal article" date="2020" name="Nat. Commun.">
        <title>The structures of two archaeal type IV pili illuminate evolutionary relationships.</title>
        <authorList>
            <person name="Wang F."/>
            <person name="Baquero D.P."/>
            <person name="Su Z."/>
            <person name="Beltran L.C."/>
            <person name="Prangishvili D."/>
            <person name="Krupovic M."/>
            <person name="Egelman E.H."/>
        </authorList>
    </citation>
    <scope>NUCLEOTIDE SEQUENCE [LARGE SCALE GENOMIC DNA]</scope>
    <source>
        <strain evidence="6 13">POZ149</strain>
    </source>
</reference>
<dbReference type="Proteomes" id="UP000076770">
    <property type="component" value="Chromosome i"/>
</dbReference>
<dbReference type="SUPFAM" id="SSF51658">
    <property type="entry name" value="Xylose isomerase-like"/>
    <property type="match status" value="1"/>
</dbReference>
<dbReference type="Gene3D" id="3.20.20.150">
    <property type="entry name" value="Divalent-metal-dependent TIM barrel enzymes"/>
    <property type="match status" value="1"/>
</dbReference>
<evidence type="ECO:0000313" key="7">
    <source>
        <dbReference type="EMBL" id="SAI86676.1"/>
    </source>
</evidence>